<evidence type="ECO:0000313" key="1">
    <source>
        <dbReference type="EMBL" id="OXU22134.1"/>
    </source>
</evidence>
<dbReference type="Proteomes" id="UP000215335">
    <property type="component" value="Unassembled WGS sequence"/>
</dbReference>
<proteinExistence type="predicted"/>
<dbReference type="EMBL" id="NNAY01002082">
    <property type="protein sequence ID" value="OXU22134.1"/>
    <property type="molecule type" value="Genomic_DNA"/>
</dbReference>
<keyword evidence="2" id="KW-1185">Reference proteome</keyword>
<protein>
    <submittedName>
        <fullName evidence="1">Uncharacterized protein</fullName>
    </submittedName>
</protein>
<dbReference type="OrthoDB" id="7420814at2759"/>
<reference evidence="1 2" key="1">
    <citation type="journal article" date="2017" name="Curr. Biol.">
        <title>The Evolution of Venom by Co-option of Single-Copy Genes.</title>
        <authorList>
            <person name="Martinson E.O."/>
            <person name="Mrinalini"/>
            <person name="Kelkar Y.D."/>
            <person name="Chang C.H."/>
            <person name="Werren J.H."/>
        </authorList>
    </citation>
    <scope>NUCLEOTIDE SEQUENCE [LARGE SCALE GENOMIC DNA]</scope>
    <source>
        <strain evidence="1 2">Alberta</strain>
        <tissue evidence="1">Whole body</tissue>
    </source>
</reference>
<accession>A0A232EUU4</accession>
<gene>
    <name evidence="1" type="ORF">TSAR_000677</name>
</gene>
<evidence type="ECO:0000313" key="2">
    <source>
        <dbReference type="Proteomes" id="UP000215335"/>
    </source>
</evidence>
<dbReference type="AlphaFoldDB" id="A0A232EUU4"/>
<sequence length="93" mass="10959">MVYLSIQHKDSRYCLQEMIRQFGKRLGYIRRQSECQENSNNHSDDFRNRSQSLDSQTIIKHQSSTLDSDCETTYRIYESILRQGHTQTLIGLG</sequence>
<organism evidence="1 2">
    <name type="scientific">Trichomalopsis sarcophagae</name>
    <dbReference type="NCBI Taxonomy" id="543379"/>
    <lineage>
        <taxon>Eukaryota</taxon>
        <taxon>Metazoa</taxon>
        <taxon>Ecdysozoa</taxon>
        <taxon>Arthropoda</taxon>
        <taxon>Hexapoda</taxon>
        <taxon>Insecta</taxon>
        <taxon>Pterygota</taxon>
        <taxon>Neoptera</taxon>
        <taxon>Endopterygota</taxon>
        <taxon>Hymenoptera</taxon>
        <taxon>Apocrita</taxon>
        <taxon>Proctotrupomorpha</taxon>
        <taxon>Chalcidoidea</taxon>
        <taxon>Pteromalidae</taxon>
        <taxon>Pteromalinae</taxon>
        <taxon>Trichomalopsis</taxon>
    </lineage>
</organism>
<dbReference type="STRING" id="543379.A0A232EUU4"/>
<comment type="caution">
    <text evidence="1">The sequence shown here is derived from an EMBL/GenBank/DDBJ whole genome shotgun (WGS) entry which is preliminary data.</text>
</comment>
<name>A0A232EUU4_9HYME</name>